<dbReference type="InterPro" id="IPR043153">
    <property type="entry name" value="DENN_C"/>
</dbReference>
<dbReference type="EMBL" id="DYDO01000012">
    <property type="protein sequence ID" value="DBA14745.1"/>
    <property type="molecule type" value="Genomic_DNA"/>
</dbReference>
<name>A0AAV2ZSM7_PYXAD</name>
<dbReference type="InterPro" id="IPR037516">
    <property type="entry name" value="Tripartite_DENN"/>
</dbReference>
<evidence type="ECO:0000313" key="7">
    <source>
        <dbReference type="Proteomes" id="UP001181693"/>
    </source>
</evidence>
<evidence type="ECO:0000259" key="5">
    <source>
        <dbReference type="PROSITE" id="PS50211"/>
    </source>
</evidence>
<dbReference type="InterPro" id="IPR042431">
    <property type="entry name" value="FAM45"/>
</dbReference>
<evidence type="ECO:0000256" key="4">
    <source>
        <dbReference type="ARBA" id="ARBA00022753"/>
    </source>
</evidence>
<dbReference type="AlphaFoldDB" id="A0AAV2ZSM7"/>
<keyword evidence="7" id="KW-1185">Reference proteome</keyword>
<dbReference type="Proteomes" id="UP001181693">
    <property type="component" value="Unassembled WGS sequence"/>
</dbReference>
<organism evidence="6 7">
    <name type="scientific">Pyxicephalus adspersus</name>
    <name type="common">African bullfrog</name>
    <dbReference type="NCBI Taxonomy" id="30357"/>
    <lineage>
        <taxon>Eukaryota</taxon>
        <taxon>Metazoa</taxon>
        <taxon>Chordata</taxon>
        <taxon>Craniata</taxon>
        <taxon>Vertebrata</taxon>
        <taxon>Euteleostomi</taxon>
        <taxon>Amphibia</taxon>
        <taxon>Batrachia</taxon>
        <taxon>Anura</taxon>
        <taxon>Neobatrachia</taxon>
        <taxon>Ranoidea</taxon>
        <taxon>Pyxicephalidae</taxon>
        <taxon>Pyxicephalinae</taxon>
        <taxon>Pyxicephalus</taxon>
    </lineage>
</organism>
<keyword evidence="3" id="KW-0344">Guanine-nucleotide releasing factor</keyword>
<dbReference type="GO" id="GO:0005085">
    <property type="term" value="F:guanyl-nucleotide exchange factor activity"/>
    <property type="evidence" value="ECO:0007669"/>
    <property type="project" value="UniProtKB-KW"/>
</dbReference>
<comment type="caution">
    <text evidence="6">The sequence shown here is derived from an EMBL/GenBank/DDBJ whole genome shotgun (WGS) entry which is preliminary data.</text>
</comment>
<dbReference type="GO" id="GO:2000641">
    <property type="term" value="P:regulation of early endosome to late endosome transport"/>
    <property type="evidence" value="ECO:0007669"/>
    <property type="project" value="TreeGrafter"/>
</dbReference>
<gene>
    <name evidence="6" type="ORF">GDO54_004038</name>
</gene>
<dbReference type="Gene3D" id="3.40.50.11500">
    <property type="match status" value="1"/>
</dbReference>
<sequence length="349" mass="39762">MAVEGLSSVALIEQDWNGDTLWVWCYPSFTDEFRQLLLRKCRLQEEEQPLYNFLYGQNRRTWYYITPAQVDGSSALDKVTHFCVLLTAKDFNPEKYAAIGRILSRIYGKFGSPVPMVETYLSVFTKGTCQSQDNGTFLTSDYDQRNALMSGSVKDVVLQFRMESVILYTALMLKKRIVVYHPKVEAVLEFSRSLPALVWHRQDWSILHPYVHLVPEEIDTLKSTSGYIAGFHEAAVANRPDLYDVFLNLEENSVSISHSAKEALTMGKLHKEFGQLMVQSAEDPDKTEVQVIKDISVKSREILSLLCSVSQQSGDKLTVNLEQLRQKKFPPATENFLMHLAAAEQMLLT</sequence>
<dbReference type="GO" id="GO:0005770">
    <property type="term" value="C:late endosome"/>
    <property type="evidence" value="ECO:0007669"/>
    <property type="project" value="UniProtKB-SubCell"/>
</dbReference>
<protein>
    <recommendedName>
        <fullName evidence="5">UDENN domain-containing protein</fullName>
    </recommendedName>
</protein>
<comment type="similarity">
    <text evidence="2">Belongs to the DENND10 family.</text>
</comment>
<dbReference type="PANTHER" id="PTHR28544:SF1">
    <property type="entry name" value="DENN DOMAIN-CONTAINING PROTEIN 10-RELATED"/>
    <property type="match status" value="1"/>
</dbReference>
<evidence type="ECO:0000313" key="6">
    <source>
        <dbReference type="EMBL" id="DBA14745.1"/>
    </source>
</evidence>
<dbReference type="GO" id="GO:0031267">
    <property type="term" value="F:small GTPase binding"/>
    <property type="evidence" value="ECO:0007669"/>
    <property type="project" value="TreeGrafter"/>
</dbReference>
<evidence type="ECO:0000256" key="2">
    <source>
        <dbReference type="ARBA" id="ARBA00008641"/>
    </source>
</evidence>
<dbReference type="Pfam" id="PF08616">
    <property type="entry name" value="SPA"/>
    <property type="match status" value="1"/>
</dbReference>
<reference evidence="6" key="1">
    <citation type="thesis" date="2020" institute="ProQuest LLC" country="789 East Eisenhower Parkway, Ann Arbor, MI, USA">
        <title>Comparative Genomics and Chromosome Evolution.</title>
        <authorList>
            <person name="Mudd A.B."/>
        </authorList>
    </citation>
    <scope>NUCLEOTIDE SEQUENCE</scope>
    <source>
        <strain evidence="6">1538</strain>
        <tissue evidence="6">Blood</tissue>
    </source>
</reference>
<proteinExistence type="inferred from homology"/>
<comment type="subcellular location">
    <subcellularLocation>
        <location evidence="1">Late endosome</location>
    </subcellularLocation>
</comment>
<feature type="domain" description="UDENN" evidence="5">
    <location>
        <begin position="1"/>
        <end position="349"/>
    </location>
</feature>
<evidence type="ECO:0000256" key="1">
    <source>
        <dbReference type="ARBA" id="ARBA00004603"/>
    </source>
</evidence>
<dbReference type="PROSITE" id="PS50211">
    <property type="entry name" value="DENN"/>
    <property type="match status" value="1"/>
</dbReference>
<dbReference type="GO" id="GO:0015031">
    <property type="term" value="P:protein transport"/>
    <property type="evidence" value="ECO:0007669"/>
    <property type="project" value="TreeGrafter"/>
</dbReference>
<dbReference type="PANTHER" id="PTHR28544">
    <property type="entry name" value="PROTEIN FAM45A-RELATED"/>
    <property type="match status" value="1"/>
</dbReference>
<accession>A0AAV2ZSM7</accession>
<keyword evidence="4" id="KW-0967">Endosome</keyword>
<evidence type="ECO:0000256" key="3">
    <source>
        <dbReference type="ARBA" id="ARBA00022658"/>
    </source>
</evidence>